<protein>
    <submittedName>
        <fullName evidence="1">Uncharacterized protein</fullName>
    </submittedName>
</protein>
<dbReference type="EMBL" id="BDGU01000315">
    <property type="protein sequence ID" value="GAW06334.1"/>
    <property type="molecule type" value="Genomic_DNA"/>
</dbReference>
<proteinExistence type="predicted"/>
<dbReference type="Proteomes" id="UP000188533">
    <property type="component" value="Unassembled WGS sequence"/>
</dbReference>
<reference evidence="1 2" key="1">
    <citation type="submission" date="2016-08" db="EMBL/GenBank/DDBJ databases">
        <authorList>
            <consortium name="Lentinula edodes genome sequencing consortium"/>
            <person name="Sakamoto Y."/>
            <person name="Nakade K."/>
            <person name="Sato S."/>
            <person name="Yoshida Y."/>
            <person name="Miyazaki K."/>
            <person name="Natsume S."/>
            <person name="Konno N."/>
        </authorList>
    </citation>
    <scope>NUCLEOTIDE SEQUENCE [LARGE SCALE GENOMIC DNA]</scope>
    <source>
        <strain evidence="1 2">NBRC 111202</strain>
    </source>
</reference>
<gene>
    <name evidence="1" type="ORF">LENED_008253</name>
</gene>
<evidence type="ECO:0000313" key="2">
    <source>
        <dbReference type="Proteomes" id="UP000188533"/>
    </source>
</evidence>
<evidence type="ECO:0000313" key="1">
    <source>
        <dbReference type="EMBL" id="GAW06334.1"/>
    </source>
</evidence>
<name>A0A1Q3EGQ4_LENED</name>
<comment type="caution">
    <text evidence="1">The sequence shown here is derived from an EMBL/GenBank/DDBJ whole genome shotgun (WGS) entry which is preliminary data.</text>
</comment>
<organism evidence="1 2">
    <name type="scientific">Lentinula edodes</name>
    <name type="common">Shiitake mushroom</name>
    <name type="synonym">Lentinus edodes</name>
    <dbReference type="NCBI Taxonomy" id="5353"/>
    <lineage>
        <taxon>Eukaryota</taxon>
        <taxon>Fungi</taxon>
        <taxon>Dikarya</taxon>
        <taxon>Basidiomycota</taxon>
        <taxon>Agaricomycotina</taxon>
        <taxon>Agaricomycetes</taxon>
        <taxon>Agaricomycetidae</taxon>
        <taxon>Agaricales</taxon>
        <taxon>Marasmiineae</taxon>
        <taxon>Omphalotaceae</taxon>
        <taxon>Lentinula</taxon>
    </lineage>
</organism>
<accession>A0A1Q3EGQ4</accession>
<reference evidence="1 2" key="2">
    <citation type="submission" date="2017-02" db="EMBL/GenBank/DDBJ databases">
        <title>A genome survey and senescence transcriptome analysis in Lentinula edodes.</title>
        <authorList>
            <person name="Sakamoto Y."/>
            <person name="Nakade K."/>
            <person name="Sato S."/>
            <person name="Yoshida Y."/>
            <person name="Miyazaki K."/>
            <person name="Natsume S."/>
            <person name="Konno N."/>
        </authorList>
    </citation>
    <scope>NUCLEOTIDE SEQUENCE [LARGE SCALE GENOMIC DNA]</scope>
    <source>
        <strain evidence="1 2">NBRC 111202</strain>
    </source>
</reference>
<keyword evidence="2" id="KW-1185">Reference proteome</keyword>
<sequence>MSAFRSSISPKTPTIFVPLSPDPSSPSLPLSTFSTLSTAASNYLFPHSPEAISSYCQYTVSSKLEITAEIDVFSNEINLDWRRAYRDGFTTSDDLFSIIVPAKGKGWREPMVESFCAS</sequence>
<dbReference type="AlphaFoldDB" id="A0A1Q3EGQ4"/>